<dbReference type="EMBL" id="KL142437">
    <property type="protein sequence ID" value="KDR65649.1"/>
    <property type="molecule type" value="Genomic_DNA"/>
</dbReference>
<proteinExistence type="predicted"/>
<feature type="domain" description="Tet-like 2OG-Fe(II) oxygenase" evidence="1">
    <location>
        <begin position="4"/>
        <end position="183"/>
    </location>
</feature>
<dbReference type="Pfam" id="PF20515">
    <property type="entry name" value="2OG-FeII_Oxy_6"/>
    <property type="match status" value="1"/>
</dbReference>
<reference evidence="3" key="1">
    <citation type="journal article" date="2014" name="Proc. Natl. Acad. Sci. U.S.A.">
        <title>Extensive sampling of basidiomycete genomes demonstrates inadequacy of the white-rot/brown-rot paradigm for wood decay fungi.</title>
        <authorList>
            <person name="Riley R."/>
            <person name="Salamov A.A."/>
            <person name="Brown D.W."/>
            <person name="Nagy L.G."/>
            <person name="Floudas D."/>
            <person name="Held B.W."/>
            <person name="Levasseur A."/>
            <person name="Lombard V."/>
            <person name="Morin E."/>
            <person name="Otillar R."/>
            <person name="Lindquist E.A."/>
            <person name="Sun H."/>
            <person name="LaButti K.M."/>
            <person name="Schmutz J."/>
            <person name="Jabbour D."/>
            <person name="Luo H."/>
            <person name="Baker S.E."/>
            <person name="Pisabarro A.G."/>
            <person name="Walton J.D."/>
            <person name="Blanchette R.A."/>
            <person name="Henrissat B."/>
            <person name="Martin F."/>
            <person name="Cullen D."/>
            <person name="Hibbett D.S."/>
            <person name="Grigoriev I.V."/>
        </authorList>
    </citation>
    <scope>NUCLEOTIDE SEQUENCE [LARGE SCALE GENOMIC DNA]</scope>
    <source>
        <strain evidence="3">CBS 339.88</strain>
    </source>
</reference>
<dbReference type="OrthoDB" id="3132747at2759"/>
<evidence type="ECO:0000313" key="3">
    <source>
        <dbReference type="Proteomes" id="UP000027222"/>
    </source>
</evidence>
<dbReference type="HOGENOM" id="CLU_1274898_0_0_1"/>
<sequence>MKPNGRMYAAGWRGSFETGVKMAAYAPNRSEEAEAEYKKLIDELPAVAEAFKKGLGSLYPRAFDKLKAASKSFGTPSFGYTTFNGSRSADCFANSLTVTCQDFDNFLHEDNDEIGIAYGWWWAARHNKQQNKYVVDEQCKHHSIRSGAFFWGAYKIAVDFSQCDDLVEIFWRGKEDAHCTMYSESEENMTRFGSSTQLTHQGVLAAQNFWKNNGARNVLLTYKDRLARKRQ</sequence>
<accession>A0A067SD26</accession>
<gene>
    <name evidence="2" type="ORF">GALMADRAFT_81643</name>
</gene>
<dbReference type="InterPro" id="IPR046798">
    <property type="entry name" value="2OG-FeII_Oxy_6"/>
</dbReference>
<keyword evidence="3" id="KW-1185">Reference proteome</keyword>
<evidence type="ECO:0000259" key="1">
    <source>
        <dbReference type="Pfam" id="PF20515"/>
    </source>
</evidence>
<dbReference type="Proteomes" id="UP000027222">
    <property type="component" value="Unassembled WGS sequence"/>
</dbReference>
<dbReference type="AlphaFoldDB" id="A0A067SD26"/>
<organism evidence="2 3">
    <name type="scientific">Galerina marginata (strain CBS 339.88)</name>
    <dbReference type="NCBI Taxonomy" id="685588"/>
    <lineage>
        <taxon>Eukaryota</taxon>
        <taxon>Fungi</taxon>
        <taxon>Dikarya</taxon>
        <taxon>Basidiomycota</taxon>
        <taxon>Agaricomycotina</taxon>
        <taxon>Agaricomycetes</taxon>
        <taxon>Agaricomycetidae</taxon>
        <taxon>Agaricales</taxon>
        <taxon>Agaricineae</taxon>
        <taxon>Strophariaceae</taxon>
        <taxon>Galerina</taxon>
    </lineage>
</organism>
<name>A0A067SD26_GALM3</name>
<evidence type="ECO:0000313" key="2">
    <source>
        <dbReference type="EMBL" id="KDR65649.1"/>
    </source>
</evidence>
<protein>
    <recommendedName>
        <fullName evidence="1">Tet-like 2OG-Fe(II) oxygenase domain-containing protein</fullName>
    </recommendedName>
</protein>